<dbReference type="GO" id="GO:0004601">
    <property type="term" value="F:peroxidase activity"/>
    <property type="evidence" value="ECO:0007669"/>
    <property type="project" value="UniProtKB-KW"/>
</dbReference>
<dbReference type="InterPro" id="IPR000866">
    <property type="entry name" value="AhpC/TSA"/>
</dbReference>
<dbReference type="HOGENOM" id="CLU_132019_0_0_9"/>
<dbReference type="AlphaFoldDB" id="A0A0B5AML6"/>
<dbReference type="SUPFAM" id="SSF52833">
    <property type="entry name" value="Thioredoxin-like"/>
    <property type="match status" value="1"/>
</dbReference>
<dbReference type="Pfam" id="PF00578">
    <property type="entry name" value="AhpC-TSA"/>
    <property type="match status" value="1"/>
</dbReference>
<keyword evidence="3" id="KW-0575">Peroxidase</keyword>
<proteinExistence type="predicted"/>
<keyword evidence="1" id="KW-1015">Disulfide bond</keyword>
<protein>
    <submittedName>
        <fullName evidence="3">Putative peroxiredoxin</fullName>
        <ecNumber evidence="3">1.11.1.15</ecNumber>
    </submittedName>
</protein>
<reference evidence="3 4" key="1">
    <citation type="submission" date="2014-08" db="EMBL/GenBank/DDBJ databases">
        <title>Complete genome of a marine bacteria Jeotgalibacillus malaysiensis.</title>
        <authorList>
            <person name="Yaakop A.S."/>
            <person name="Chan K.-G."/>
            <person name="Goh K.M."/>
        </authorList>
    </citation>
    <scope>NUCLEOTIDE SEQUENCE [LARGE SCALE GENOMIC DNA]</scope>
    <source>
        <strain evidence="3 4">D5</strain>
    </source>
</reference>
<dbReference type="PANTHER" id="PTHR42852">
    <property type="entry name" value="THIOL:DISULFIDE INTERCHANGE PROTEIN DSBE"/>
    <property type="match status" value="1"/>
</dbReference>
<keyword evidence="3" id="KW-0560">Oxidoreductase</keyword>
<dbReference type="EC" id="1.11.1.15" evidence="3"/>
<dbReference type="InterPro" id="IPR050553">
    <property type="entry name" value="Thioredoxin_ResA/DsbE_sf"/>
</dbReference>
<dbReference type="Proteomes" id="UP000031449">
    <property type="component" value="Chromosome"/>
</dbReference>
<keyword evidence="4" id="KW-1185">Reference proteome</keyword>
<dbReference type="InterPro" id="IPR013766">
    <property type="entry name" value="Thioredoxin_domain"/>
</dbReference>
<evidence type="ECO:0000313" key="4">
    <source>
        <dbReference type="Proteomes" id="UP000031449"/>
    </source>
</evidence>
<dbReference type="PANTHER" id="PTHR42852:SF17">
    <property type="entry name" value="THIOREDOXIN-LIKE PROTEIN HI_1115"/>
    <property type="match status" value="1"/>
</dbReference>
<evidence type="ECO:0000313" key="3">
    <source>
        <dbReference type="EMBL" id="AJD89783.1"/>
    </source>
</evidence>
<accession>A0A0B5AML6</accession>
<dbReference type="Gene3D" id="3.40.30.10">
    <property type="entry name" value="Glutaredoxin"/>
    <property type="match status" value="1"/>
</dbReference>
<dbReference type="EMBL" id="CP009416">
    <property type="protein sequence ID" value="AJD89783.1"/>
    <property type="molecule type" value="Genomic_DNA"/>
</dbReference>
<dbReference type="OrthoDB" id="9809746at2"/>
<evidence type="ECO:0000259" key="2">
    <source>
        <dbReference type="PROSITE" id="PS51352"/>
    </source>
</evidence>
<dbReference type="STRING" id="1508404.JMA_04660"/>
<feature type="domain" description="Thioredoxin" evidence="2">
    <location>
        <begin position="4"/>
        <end position="165"/>
    </location>
</feature>
<name>A0A0B5AML6_9BACL</name>
<dbReference type="KEGG" id="jeo:JMA_04660"/>
<dbReference type="BioCyc" id="JESP1508404:G14D9-9683-MONOMER"/>
<sequence>MSVFQLNDQAPDFKLTGLDRKEYHLADMLEQNDEKWLLLIYFRGSWCPACMEELDELEDTISYFNKHNISLLTITHDEKTALEKMQKEHQFSFPVLLDEDFSFLKAYDVYYHGEDAPYEDHGEHAEPAYFLLNEKGKVLYQQRQTNPFGRPHAKELRKTIQYIRKNLK</sequence>
<dbReference type="InterPro" id="IPR036249">
    <property type="entry name" value="Thioredoxin-like_sf"/>
</dbReference>
<evidence type="ECO:0000256" key="1">
    <source>
        <dbReference type="ARBA" id="ARBA00023157"/>
    </source>
</evidence>
<gene>
    <name evidence="3" type="ORF">JMA_04660</name>
</gene>
<dbReference type="PROSITE" id="PS51352">
    <property type="entry name" value="THIOREDOXIN_2"/>
    <property type="match status" value="1"/>
</dbReference>
<organism evidence="3 4">
    <name type="scientific">Jeotgalibacillus malaysiensis</name>
    <dbReference type="NCBI Taxonomy" id="1508404"/>
    <lineage>
        <taxon>Bacteria</taxon>
        <taxon>Bacillati</taxon>
        <taxon>Bacillota</taxon>
        <taxon>Bacilli</taxon>
        <taxon>Bacillales</taxon>
        <taxon>Caryophanaceae</taxon>
        <taxon>Jeotgalibacillus</taxon>
    </lineage>
</organism>